<dbReference type="EMBL" id="CP033930">
    <property type="protein sequence ID" value="AZB17397.1"/>
    <property type="molecule type" value="Genomic_DNA"/>
</dbReference>
<proteinExistence type="predicted"/>
<dbReference type="AlphaFoldDB" id="A0AAD1DVN5"/>
<dbReference type="InterPro" id="IPR045619">
    <property type="entry name" value="DUF6443"/>
</dbReference>
<accession>A0AAD1DVN5</accession>
<evidence type="ECO:0000313" key="4">
    <source>
        <dbReference type="Proteomes" id="UP000269015"/>
    </source>
</evidence>
<evidence type="ECO:0000256" key="1">
    <source>
        <dbReference type="SAM" id="SignalP"/>
    </source>
</evidence>
<dbReference type="Proteomes" id="UP000269015">
    <property type="component" value="Chromosome"/>
</dbReference>
<dbReference type="NCBIfam" id="TIGR03696">
    <property type="entry name" value="Rhs_assc_core"/>
    <property type="match status" value="1"/>
</dbReference>
<feature type="signal peptide" evidence="1">
    <location>
        <begin position="1"/>
        <end position="19"/>
    </location>
</feature>
<dbReference type="Gene3D" id="2.180.10.10">
    <property type="entry name" value="RHS repeat-associated core"/>
    <property type="match status" value="1"/>
</dbReference>
<dbReference type="InterPro" id="IPR022385">
    <property type="entry name" value="Rhs_assc_core"/>
</dbReference>
<keyword evidence="1" id="KW-0732">Signal</keyword>
<gene>
    <name evidence="3" type="ORF">EG352_06255</name>
</gene>
<dbReference type="PANTHER" id="PTHR32305:SF15">
    <property type="entry name" value="PROTEIN RHSA-RELATED"/>
    <property type="match status" value="1"/>
</dbReference>
<protein>
    <submittedName>
        <fullName evidence="3">RHS repeat-associated core domain-containing protein</fullName>
    </submittedName>
</protein>
<dbReference type="InterPro" id="IPR050708">
    <property type="entry name" value="T6SS_VgrG/RHS"/>
</dbReference>
<evidence type="ECO:0000313" key="3">
    <source>
        <dbReference type="EMBL" id="AZB17397.1"/>
    </source>
</evidence>
<evidence type="ECO:0000259" key="2">
    <source>
        <dbReference type="Pfam" id="PF20041"/>
    </source>
</evidence>
<name>A0AAD1DVN5_CHRID</name>
<dbReference type="PANTHER" id="PTHR32305">
    <property type="match status" value="1"/>
</dbReference>
<dbReference type="Pfam" id="PF20041">
    <property type="entry name" value="DUF6443"/>
    <property type="match status" value="1"/>
</dbReference>
<sequence length="1238" mass="137374">MKKLIIPIGVLLVTGHIKAQVTPLPNTENYVQTKTYLDYTGTQATKSSETVQYFDGLGRAKQTINIKGSPQGKDVVSHIEYDAFGRQVKDYLPVPQSGTQNGAIYTSPLGNAPSVYGSEKIFSEKILENSPLDRIQQQIQVGNDWSAKPVSFGYAANVAGEVYQYVTSTTWENGATKSVLSLASNTTYGANQLYKNTIKDEDGNETIEFKNGQGQVLLVRKVLSSSVHADTYYVYNEYNQLAFVLSPNAVHKPVNDELLNNFCYQYRYDGKGRMVEKRLPGKGWEYMVYDKADRLVLTQDANLRSQGKWMFTKYDQLSRPIYTGILDSPPGRVQQVAAVEGAGANTETRSTSSWNNSGMDVFYTNTGAYPTTNFKLTSINYYDTYPGYTFNPAFPASILGEPTLTETPSSEGRSLKGLPLLGVVKNIEDDNWTKTYTYYDTKGRIVGTHSINHLGGYTRVESQLDFSGAPKKTVTRHLRLATEAGVTISERFVYDSQNRLKEHWHQVDSKPEQLLAQNTYNELSQLSNKKVGNNLQSIDYAYNIRGWMTDINKDQMGASDLGGKLFSYKIKYTQKDGITNPDTALFPGKDVKARYNGNIAEVDWRAVESLGANPSLTPKRYGYAYDALNRLTAGYYQNPNNAYSKEHTESLAYDLNGNITGLYRTTAIENNNTTATAIDNLEYTYTKGNQVFNIKDHMNNPSGYEGGNGTIEYDLNGNMWKMPDKNISNIKYNYLNLPSRIEYGDLGSLATNNYLFRGDGVKLQKIIPRFECGIINCYTVNSISDYLDGFQYFREQMENGGGTPGGPVESLRMHTEKLKHAQEQQAFTLERPEMELFPDSDGKVGGGNQTAKIFRTQGLIFFPTAEGFYDYTKDQYIYQYKDHLGNVRISFTRNSGGALEITDANDYYPFGMNHLKTGNSFYGEASYKNYKYNGKELQNSGMYDYGARFYMPDIGRWGVTDPLAEQYRRHSVYNYAVNNPIRFIDPDGRGVNDWVRRTGHSNWEYRSDINSEQEAKDAGFVSYANGRGDDNSSYTTTLARNGVDTGVEQKVVLGEDGNYTVDGKAFKDADHYTDMKPVDQFGTFMAAFVAFPLLLEGSPYLVSGGSAKTLLGKAVLSGATQYVGTGDVNLMSVVGDTFGAYGTGEILGGVSELSWSKLRKGQPAFRTVFNGGGMAPEEAASNIGFAFISKGLGKVNGATATGAKGLDKTVVGVNNFLIGTTMYGLAGANASEIQKKQK</sequence>
<reference evidence="3 4" key="1">
    <citation type="submission" date="2018-11" db="EMBL/GenBank/DDBJ databases">
        <title>Proposal to divide the Flavobacteriaceae and reorganize its genera based on Amino Acid Identity values calculated from whole genome sequences.</title>
        <authorList>
            <person name="Nicholson A.C."/>
            <person name="Gulvik C.A."/>
            <person name="Whitney A.M."/>
            <person name="Humrighouse B.W."/>
            <person name="Bell M."/>
            <person name="Holmes B."/>
            <person name="Steigerwalt A.G."/>
            <person name="Villarma A."/>
            <person name="Sheth M."/>
            <person name="Batra D."/>
            <person name="Pryor J."/>
            <person name="Bernardet J.-F."/>
            <person name="Hugo C."/>
            <person name="Kampfer P."/>
            <person name="Newman J."/>
            <person name="McQuiston J.R."/>
        </authorList>
    </citation>
    <scope>NUCLEOTIDE SEQUENCE [LARGE SCALE GENOMIC DNA]</scope>
    <source>
        <strain evidence="3 4">H5559</strain>
    </source>
</reference>
<dbReference type="RefSeq" id="WP_061084786.1">
    <property type="nucleotide sequence ID" value="NZ_CP033930.1"/>
</dbReference>
<organism evidence="3 4">
    <name type="scientific">Chryseobacterium indologenes</name>
    <name type="common">Flavobacterium indologenes</name>
    <dbReference type="NCBI Taxonomy" id="253"/>
    <lineage>
        <taxon>Bacteria</taxon>
        <taxon>Pseudomonadati</taxon>
        <taxon>Bacteroidota</taxon>
        <taxon>Flavobacteriia</taxon>
        <taxon>Flavobacteriales</taxon>
        <taxon>Weeksellaceae</taxon>
        <taxon>Chryseobacterium group</taxon>
        <taxon>Chryseobacterium</taxon>
    </lineage>
</organism>
<feature type="domain" description="DUF6443" evidence="2">
    <location>
        <begin position="31"/>
        <end position="148"/>
    </location>
</feature>
<feature type="chain" id="PRO_5042138401" evidence="1">
    <location>
        <begin position="20"/>
        <end position="1238"/>
    </location>
</feature>